<name>A0A2J8ACY6_9CHLO</name>
<dbReference type="EMBL" id="PGGS01000058">
    <property type="protein sequence ID" value="PNH10377.1"/>
    <property type="molecule type" value="Genomic_DNA"/>
</dbReference>
<feature type="domain" description="N-acetyltransferase" evidence="3">
    <location>
        <begin position="1"/>
        <end position="120"/>
    </location>
</feature>
<organism evidence="4 5">
    <name type="scientific">Tetrabaena socialis</name>
    <dbReference type="NCBI Taxonomy" id="47790"/>
    <lineage>
        <taxon>Eukaryota</taxon>
        <taxon>Viridiplantae</taxon>
        <taxon>Chlorophyta</taxon>
        <taxon>core chlorophytes</taxon>
        <taxon>Chlorophyceae</taxon>
        <taxon>CS clade</taxon>
        <taxon>Chlamydomonadales</taxon>
        <taxon>Tetrabaenaceae</taxon>
        <taxon>Tetrabaena</taxon>
    </lineage>
</organism>
<dbReference type="Gene3D" id="3.40.630.30">
    <property type="match status" value="1"/>
</dbReference>
<evidence type="ECO:0000256" key="2">
    <source>
        <dbReference type="ARBA" id="ARBA00023315"/>
    </source>
</evidence>
<dbReference type="SUPFAM" id="SSF55729">
    <property type="entry name" value="Acyl-CoA N-acyltransferases (Nat)"/>
    <property type="match status" value="1"/>
</dbReference>
<dbReference type="Pfam" id="PF00583">
    <property type="entry name" value="Acetyltransf_1"/>
    <property type="match status" value="1"/>
</dbReference>
<evidence type="ECO:0000259" key="3">
    <source>
        <dbReference type="PROSITE" id="PS51186"/>
    </source>
</evidence>
<dbReference type="InterPro" id="IPR016181">
    <property type="entry name" value="Acyl_CoA_acyltransferase"/>
</dbReference>
<evidence type="ECO:0000313" key="5">
    <source>
        <dbReference type="Proteomes" id="UP000236333"/>
    </source>
</evidence>
<protein>
    <recommendedName>
        <fullName evidence="3">N-acetyltransferase domain-containing protein</fullName>
    </recommendedName>
</protein>
<feature type="non-terminal residue" evidence="4">
    <location>
        <position position="1"/>
    </location>
</feature>
<dbReference type="PANTHER" id="PTHR43420">
    <property type="entry name" value="ACETYLTRANSFERASE"/>
    <property type="match status" value="1"/>
</dbReference>
<dbReference type="InterPro" id="IPR050680">
    <property type="entry name" value="YpeA/RimI_acetyltransf"/>
</dbReference>
<keyword evidence="1" id="KW-0808">Transferase</keyword>
<dbReference type="InterPro" id="IPR000182">
    <property type="entry name" value="GNAT_dom"/>
</dbReference>
<dbReference type="Proteomes" id="UP000236333">
    <property type="component" value="Unassembled WGS sequence"/>
</dbReference>
<keyword evidence="2" id="KW-0012">Acyltransferase</keyword>
<proteinExistence type="predicted"/>
<dbReference type="AlphaFoldDB" id="A0A2J8ACY6"/>
<keyword evidence="5" id="KW-1185">Reference proteome</keyword>
<comment type="caution">
    <text evidence="4">The sequence shown here is derived from an EMBL/GenBank/DDBJ whole genome shotgun (WGS) entry which is preliminary data.</text>
</comment>
<dbReference type="OrthoDB" id="544465at2759"/>
<sequence length="125" mass="13070">VVACCGLTTDLAEPDLAGCVGLAAGADYVLITGLAVDPGQRRRGIASQLLAEAALVAAARLAAPAVLALLVARTNTSAVRLYAQQGFQEQTSWIDTRWKEEAERGKVGKPRRLLLAKRVDGSGEA</sequence>
<gene>
    <name evidence="4" type="ORF">TSOC_002918</name>
</gene>
<dbReference type="GO" id="GO:0016747">
    <property type="term" value="F:acyltransferase activity, transferring groups other than amino-acyl groups"/>
    <property type="evidence" value="ECO:0007669"/>
    <property type="project" value="InterPro"/>
</dbReference>
<evidence type="ECO:0000256" key="1">
    <source>
        <dbReference type="ARBA" id="ARBA00022679"/>
    </source>
</evidence>
<dbReference type="PROSITE" id="PS51186">
    <property type="entry name" value="GNAT"/>
    <property type="match status" value="1"/>
</dbReference>
<accession>A0A2J8ACY6</accession>
<reference evidence="4 5" key="1">
    <citation type="journal article" date="2017" name="Mol. Biol. Evol.">
        <title>The 4-celled Tetrabaena socialis nuclear genome reveals the essential components for genetic control of cell number at the origin of multicellularity in the volvocine lineage.</title>
        <authorList>
            <person name="Featherston J."/>
            <person name="Arakaki Y."/>
            <person name="Hanschen E.R."/>
            <person name="Ferris P.J."/>
            <person name="Michod R.E."/>
            <person name="Olson B.J.S.C."/>
            <person name="Nozaki H."/>
            <person name="Durand P.M."/>
        </authorList>
    </citation>
    <scope>NUCLEOTIDE SEQUENCE [LARGE SCALE GENOMIC DNA]</scope>
    <source>
        <strain evidence="4 5">NIES-571</strain>
    </source>
</reference>
<evidence type="ECO:0000313" key="4">
    <source>
        <dbReference type="EMBL" id="PNH10377.1"/>
    </source>
</evidence>